<evidence type="ECO:0000256" key="2">
    <source>
        <dbReference type="ARBA" id="ARBA00022801"/>
    </source>
</evidence>
<feature type="domain" description="Peptidase S9 prolyl oligopeptidase catalytic" evidence="4">
    <location>
        <begin position="292"/>
        <end position="498"/>
    </location>
</feature>
<dbReference type="Gene3D" id="3.40.50.1820">
    <property type="entry name" value="alpha/beta hydrolase"/>
    <property type="match status" value="1"/>
</dbReference>
<feature type="compositionally biased region" description="Basic and acidic residues" evidence="3">
    <location>
        <begin position="68"/>
        <end position="81"/>
    </location>
</feature>
<name>A0AAU1HRR4_9ACTN</name>
<dbReference type="Pfam" id="PF00326">
    <property type="entry name" value="Peptidase_S9"/>
    <property type="match status" value="1"/>
</dbReference>
<proteinExistence type="inferred from homology"/>
<dbReference type="EMBL" id="CP108140">
    <property type="protein sequence ID" value="WTP85365.1"/>
    <property type="molecule type" value="Genomic_DNA"/>
</dbReference>
<accession>A0AAU1HRR4</accession>
<protein>
    <submittedName>
        <fullName evidence="5">Prolyl oligopeptidase family serine peptidase</fullName>
    </submittedName>
</protein>
<feature type="region of interest" description="Disordered" evidence="3">
    <location>
        <begin position="48"/>
        <end position="94"/>
    </location>
</feature>
<dbReference type="AlphaFoldDB" id="A0AAU1HRR4"/>
<dbReference type="InterPro" id="IPR029058">
    <property type="entry name" value="AB_hydrolase_fold"/>
</dbReference>
<keyword evidence="2" id="KW-0378">Hydrolase</keyword>
<gene>
    <name evidence="5" type="ORF">OG477_08335</name>
</gene>
<dbReference type="InterPro" id="IPR001375">
    <property type="entry name" value="Peptidase_S9_cat"/>
</dbReference>
<sequence length="499" mass="53385">MYLVSQRSVSWATRNRPSAALVRARGAVAEQAQLDGAGGVAERVGDQFAGDRFGGDRRAVEAPGGEPVGDRDPRAGDDRRVAGQHGAAEAPPSRCAIRPCASQSATAPLTSVAAHRSWACGDRERPEHRGTGTPQHEPTVAEHGILGRMRYPRCLARLAVGLVLVLVTAVGCTGNGGDGDEPARTDPSASSRAPGEGSPSAATPTPSPTPADPVSLPALIQREHRGSDLRLGAVRVRTDAYTQYAVTYRSNGLKISGIMNVPTGKGPFPALVLAHGYIDPDVYRTGQGMPREQDLLARNGYVVLHTDYRNHAGSDDDPDNDVNLRLGYTEDVIAAVHALRSAARPDVDDDRIGLLGRSMGGGVVYNTLVVAPGLVDAAVAFAPVSSRPEQNIDHFQRPEGDPLVDEIEAAHGTPEENPEFWRQVSPITYVDRVTEPLLIHHGTADDTCPLAWTRTTVAAFEAAGKDVELRTYRGEGHTFGPRWPDSMEATMAFFERHLR</sequence>
<organism evidence="5">
    <name type="scientific">Streptomyces sp. NBC_00180</name>
    <dbReference type="NCBI Taxonomy" id="2903632"/>
    <lineage>
        <taxon>Bacteria</taxon>
        <taxon>Bacillati</taxon>
        <taxon>Actinomycetota</taxon>
        <taxon>Actinomycetes</taxon>
        <taxon>Kitasatosporales</taxon>
        <taxon>Streptomycetaceae</taxon>
        <taxon>Streptomyces</taxon>
    </lineage>
</organism>
<dbReference type="GO" id="GO:0006508">
    <property type="term" value="P:proteolysis"/>
    <property type="evidence" value="ECO:0007669"/>
    <property type="project" value="InterPro"/>
</dbReference>
<dbReference type="PANTHER" id="PTHR22946">
    <property type="entry name" value="DIENELACTONE HYDROLASE DOMAIN-CONTAINING PROTEIN-RELATED"/>
    <property type="match status" value="1"/>
</dbReference>
<evidence type="ECO:0000256" key="3">
    <source>
        <dbReference type="SAM" id="MobiDB-lite"/>
    </source>
</evidence>
<evidence type="ECO:0000313" key="5">
    <source>
        <dbReference type="EMBL" id="WTP85365.1"/>
    </source>
</evidence>
<feature type="compositionally biased region" description="Basic and acidic residues" evidence="3">
    <location>
        <begin position="121"/>
        <end position="130"/>
    </location>
</feature>
<dbReference type="GO" id="GO:0052689">
    <property type="term" value="F:carboxylic ester hydrolase activity"/>
    <property type="evidence" value="ECO:0007669"/>
    <property type="project" value="UniProtKB-ARBA"/>
</dbReference>
<dbReference type="SUPFAM" id="SSF53474">
    <property type="entry name" value="alpha/beta-Hydrolases"/>
    <property type="match status" value="1"/>
</dbReference>
<evidence type="ECO:0000259" key="4">
    <source>
        <dbReference type="Pfam" id="PF00326"/>
    </source>
</evidence>
<evidence type="ECO:0000256" key="1">
    <source>
        <dbReference type="ARBA" id="ARBA00008645"/>
    </source>
</evidence>
<comment type="similarity">
    <text evidence="1">Belongs to the AB hydrolase superfamily.</text>
</comment>
<reference evidence="5" key="1">
    <citation type="submission" date="2022-10" db="EMBL/GenBank/DDBJ databases">
        <title>The complete genomes of actinobacterial strains from the NBC collection.</title>
        <authorList>
            <person name="Joergensen T.S."/>
            <person name="Alvarez Arevalo M."/>
            <person name="Sterndorff E.B."/>
            <person name="Faurdal D."/>
            <person name="Vuksanovic O."/>
            <person name="Mourched A.-S."/>
            <person name="Charusanti P."/>
            <person name="Shaw S."/>
            <person name="Blin K."/>
            <person name="Weber T."/>
        </authorList>
    </citation>
    <scope>NUCLEOTIDE SEQUENCE</scope>
    <source>
        <strain evidence="5">NBC 00180</strain>
    </source>
</reference>
<feature type="region of interest" description="Disordered" evidence="3">
    <location>
        <begin position="173"/>
        <end position="215"/>
    </location>
</feature>
<dbReference type="InterPro" id="IPR050261">
    <property type="entry name" value="FrsA_esterase"/>
</dbReference>
<dbReference type="PANTHER" id="PTHR22946:SF9">
    <property type="entry name" value="POLYKETIDE TRANSFERASE AF380"/>
    <property type="match status" value="1"/>
</dbReference>
<feature type="region of interest" description="Disordered" evidence="3">
    <location>
        <begin position="106"/>
        <end position="139"/>
    </location>
</feature>
<dbReference type="GO" id="GO:0008236">
    <property type="term" value="F:serine-type peptidase activity"/>
    <property type="evidence" value="ECO:0007669"/>
    <property type="project" value="InterPro"/>
</dbReference>